<feature type="compositionally biased region" description="Acidic residues" evidence="1">
    <location>
        <begin position="483"/>
        <end position="493"/>
    </location>
</feature>
<proteinExistence type="predicted"/>
<evidence type="ECO:0000256" key="1">
    <source>
        <dbReference type="SAM" id="MobiDB-lite"/>
    </source>
</evidence>
<feature type="domain" description="Replitron HUH endonuclease" evidence="2">
    <location>
        <begin position="216"/>
        <end position="341"/>
    </location>
</feature>
<dbReference type="AlphaFoldDB" id="A0ABD3I2L9"/>
<keyword evidence="4" id="KW-1185">Reference proteome</keyword>
<dbReference type="InterPro" id="IPR054424">
    <property type="entry name" value="Replitron_HUH"/>
</dbReference>
<feature type="region of interest" description="Disordered" evidence="1">
    <location>
        <begin position="175"/>
        <end position="204"/>
    </location>
</feature>
<evidence type="ECO:0000313" key="3">
    <source>
        <dbReference type="EMBL" id="KAL3697952.1"/>
    </source>
</evidence>
<accession>A0ABD3I2L9</accession>
<organism evidence="3 4">
    <name type="scientific">Riccia sorocarpa</name>
    <dbReference type="NCBI Taxonomy" id="122646"/>
    <lineage>
        <taxon>Eukaryota</taxon>
        <taxon>Viridiplantae</taxon>
        <taxon>Streptophyta</taxon>
        <taxon>Embryophyta</taxon>
        <taxon>Marchantiophyta</taxon>
        <taxon>Marchantiopsida</taxon>
        <taxon>Marchantiidae</taxon>
        <taxon>Marchantiales</taxon>
        <taxon>Ricciaceae</taxon>
        <taxon>Riccia</taxon>
    </lineage>
</organism>
<evidence type="ECO:0000313" key="4">
    <source>
        <dbReference type="Proteomes" id="UP001633002"/>
    </source>
</evidence>
<sequence length="513" mass="58462">MIKILYADNLPVYPIEKASRCSGAANNLSSAEWRCYEEREDYYVIEPTYVAVEWINNQQVSSIGPFLFCSHNDHYVQLGDATGRLFTHWKWTCRKRAGIWEYRSTAISVWCSKCACAAAHKYKETQITYLWFVCAASWSKETAVISVWLQKVLAKKDYKPALPLLTGTPKNVRELKRAARKPAPKQAEPPPLKKTTKVPAKATRKKPEAKLQQVSITVGIVGDDITQETFADMKRFMDNRATVGLIALERGDATLQLHIQGVLALLSTSTKAVKQDIMEAIGWKSNCPLGGAVCVKALTNKGIHTLVGMVGYCTKDQQELNYQMHSVNVSPEQMEEGKRRYLIFGACNFKNRVELSPYNLLSRAIQYRRYRAKNPLSITFRGCLRQMLHTGQYYPGLRWLLSPKMSYERAESMWRFATAPESTTLRDIDFTFYGLQPTERYHTYNFNESMLFHVQEKAQAQEADNQQLHDLEARIRGTTIAADPDENDDEDSQAGDHQSPPEWQDLGEYVPLV</sequence>
<feature type="region of interest" description="Disordered" evidence="1">
    <location>
        <begin position="475"/>
        <end position="513"/>
    </location>
</feature>
<reference evidence="3 4" key="1">
    <citation type="submission" date="2024-09" db="EMBL/GenBank/DDBJ databases">
        <title>Chromosome-scale assembly of Riccia sorocarpa.</title>
        <authorList>
            <person name="Paukszto L."/>
        </authorList>
    </citation>
    <scope>NUCLEOTIDE SEQUENCE [LARGE SCALE GENOMIC DNA]</scope>
    <source>
        <strain evidence="3">LP-2024</strain>
        <tissue evidence="3">Aerial parts of the thallus</tissue>
    </source>
</reference>
<dbReference type="EMBL" id="JBJQOH010000002">
    <property type="protein sequence ID" value="KAL3697952.1"/>
    <property type="molecule type" value="Genomic_DNA"/>
</dbReference>
<comment type="caution">
    <text evidence="3">The sequence shown here is derived from an EMBL/GenBank/DDBJ whole genome shotgun (WGS) entry which is preliminary data.</text>
</comment>
<dbReference type="Proteomes" id="UP001633002">
    <property type="component" value="Unassembled WGS sequence"/>
</dbReference>
<protein>
    <recommendedName>
        <fullName evidence="2">Replitron HUH endonuclease domain-containing protein</fullName>
    </recommendedName>
</protein>
<evidence type="ECO:0000259" key="2">
    <source>
        <dbReference type="Pfam" id="PF21859"/>
    </source>
</evidence>
<dbReference type="Pfam" id="PF21859">
    <property type="entry name" value="Replitron_HUH"/>
    <property type="match status" value="1"/>
</dbReference>
<gene>
    <name evidence="3" type="ORF">R1sor_012028</name>
</gene>
<name>A0ABD3I2L9_9MARC</name>